<accession>A0A2S2DN32</accession>
<organism evidence="3 4">
    <name type="scientific">Massilia oculi</name>
    <dbReference type="NCBI Taxonomy" id="945844"/>
    <lineage>
        <taxon>Bacteria</taxon>
        <taxon>Pseudomonadati</taxon>
        <taxon>Pseudomonadota</taxon>
        <taxon>Betaproteobacteria</taxon>
        <taxon>Burkholderiales</taxon>
        <taxon>Oxalobacteraceae</taxon>
        <taxon>Telluria group</taxon>
        <taxon>Massilia</taxon>
    </lineage>
</organism>
<name>A0A2S2DN32_9BURK</name>
<evidence type="ECO:0000256" key="2">
    <source>
        <dbReference type="SAM" id="Phobius"/>
    </source>
</evidence>
<keyword evidence="2" id="KW-1133">Transmembrane helix</keyword>
<dbReference type="AlphaFoldDB" id="A0A2S2DN32"/>
<dbReference type="Proteomes" id="UP000245820">
    <property type="component" value="Chromosome"/>
</dbReference>
<keyword evidence="2" id="KW-0472">Membrane</keyword>
<evidence type="ECO:0000313" key="4">
    <source>
        <dbReference type="Proteomes" id="UP000245820"/>
    </source>
</evidence>
<dbReference type="EMBL" id="CP029343">
    <property type="protein sequence ID" value="AWL06737.1"/>
    <property type="molecule type" value="Genomic_DNA"/>
</dbReference>
<evidence type="ECO:0000313" key="3">
    <source>
        <dbReference type="EMBL" id="AWL06737.1"/>
    </source>
</evidence>
<sequence length="151" mass="16347">MMMLRTGGCPAGAMALPHMALPHLRGVVKVPAASGAAMPVWRRNQVGDVGDVAPQFAAHMRGALGQWEIRLRGKHGAGRQVVAGVAIVAMLARGAVILVTRWRMLVDVVPRMHGLFVMTAIRSAGGPGGLERHHEQQEYQEQASHRVREVR</sequence>
<reference evidence="3 4" key="1">
    <citation type="submission" date="2018-05" db="EMBL/GenBank/DDBJ databases">
        <title>Complete genome sequence of Massilia oculi sp. nov. CCUG 43427T (=DSM 26321T), the type strain of M. oculi, and comparison with genome sequences of other Massilia strains.</title>
        <authorList>
            <person name="Zhu B."/>
        </authorList>
    </citation>
    <scope>NUCLEOTIDE SEQUENCE [LARGE SCALE GENOMIC DNA]</scope>
    <source>
        <strain evidence="3 4">CCUG 43427</strain>
    </source>
</reference>
<gene>
    <name evidence="3" type="ORF">DIR46_21395</name>
</gene>
<evidence type="ECO:0000256" key="1">
    <source>
        <dbReference type="SAM" id="MobiDB-lite"/>
    </source>
</evidence>
<keyword evidence="4" id="KW-1185">Reference proteome</keyword>
<keyword evidence="2" id="KW-0812">Transmembrane</keyword>
<protein>
    <submittedName>
        <fullName evidence="3">Uncharacterized protein</fullName>
    </submittedName>
</protein>
<dbReference type="KEGG" id="mtim:DIR46_21395"/>
<feature type="transmembrane region" description="Helical" evidence="2">
    <location>
        <begin position="81"/>
        <end position="102"/>
    </location>
</feature>
<proteinExistence type="predicted"/>
<feature type="compositionally biased region" description="Basic and acidic residues" evidence="1">
    <location>
        <begin position="130"/>
        <end position="151"/>
    </location>
</feature>
<feature type="region of interest" description="Disordered" evidence="1">
    <location>
        <begin position="127"/>
        <end position="151"/>
    </location>
</feature>